<dbReference type="OrthoDB" id="2990038at2"/>
<organism evidence="1 2">
    <name type="scientific">Paenibacillus methanolicus</name>
    <dbReference type="NCBI Taxonomy" id="582686"/>
    <lineage>
        <taxon>Bacteria</taxon>
        <taxon>Bacillati</taxon>
        <taxon>Bacillota</taxon>
        <taxon>Bacilli</taxon>
        <taxon>Bacillales</taxon>
        <taxon>Paenibacillaceae</taxon>
        <taxon>Paenibacillus</taxon>
    </lineage>
</organism>
<evidence type="ECO:0000313" key="2">
    <source>
        <dbReference type="Proteomes" id="UP000323257"/>
    </source>
</evidence>
<comment type="caution">
    <text evidence="1">The sequence shown here is derived from an EMBL/GenBank/DDBJ whole genome shotgun (WGS) entry which is preliminary data.</text>
</comment>
<dbReference type="EMBL" id="VNHS01000002">
    <property type="protein sequence ID" value="TYP77841.1"/>
    <property type="molecule type" value="Genomic_DNA"/>
</dbReference>
<accession>A0A5S5CEM7</accession>
<name>A0A5S5CEM7_9BACL</name>
<gene>
    <name evidence="1" type="ORF">BCM02_102407</name>
</gene>
<dbReference type="InterPro" id="IPR025177">
    <property type="entry name" value="MciZ"/>
</dbReference>
<sequence length="46" mass="5377">MKQFSVSNQLTLVGKAWEIRTRLRSLIAEGRTLEEYLGKRQPRSTQ</sequence>
<reference evidence="1 2" key="1">
    <citation type="submission" date="2019-07" db="EMBL/GenBank/DDBJ databases">
        <title>Genomic Encyclopedia of Type Strains, Phase III (KMG-III): the genomes of soil and plant-associated and newly described type strains.</title>
        <authorList>
            <person name="Whitman W."/>
        </authorList>
    </citation>
    <scope>NUCLEOTIDE SEQUENCE [LARGE SCALE GENOMIC DNA]</scope>
    <source>
        <strain evidence="1 2">BL24</strain>
    </source>
</reference>
<protein>
    <submittedName>
        <fullName evidence="1">Uncharacterized protein DUF3936</fullName>
    </submittedName>
</protein>
<dbReference type="Proteomes" id="UP000323257">
    <property type="component" value="Unassembled WGS sequence"/>
</dbReference>
<dbReference type="Pfam" id="PF13072">
    <property type="entry name" value="MciZ"/>
    <property type="match status" value="1"/>
</dbReference>
<proteinExistence type="predicted"/>
<evidence type="ECO:0000313" key="1">
    <source>
        <dbReference type="EMBL" id="TYP77841.1"/>
    </source>
</evidence>
<keyword evidence="2" id="KW-1185">Reference proteome</keyword>
<dbReference type="RefSeq" id="WP_148928329.1">
    <property type="nucleotide sequence ID" value="NZ_VNHS01000002.1"/>
</dbReference>
<dbReference type="AlphaFoldDB" id="A0A5S5CEM7"/>